<name>A0ABV7KX45_9PROT</name>
<organism evidence="2 3">
    <name type="scientific">Marinibaculum pumilum</name>
    <dbReference type="NCBI Taxonomy" id="1766165"/>
    <lineage>
        <taxon>Bacteria</taxon>
        <taxon>Pseudomonadati</taxon>
        <taxon>Pseudomonadota</taxon>
        <taxon>Alphaproteobacteria</taxon>
        <taxon>Rhodospirillales</taxon>
        <taxon>Rhodospirillaceae</taxon>
        <taxon>Marinibaculum</taxon>
    </lineage>
</organism>
<dbReference type="Pfam" id="PF01722">
    <property type="entry name" value="BolA"/>
    <property type="match status" value="1"/>
</dbReference>
<gene>
    <name evidence="2" type="ORF">ACFOGJ_07020</name>
</gene>
<dbReference type="EMBL" id="JBHRTR010000019">
    <property type="protein sequence ID" value="MFC3226973.1"/>
    <property type="molecule type" value="Genomic_DNA"/>
</dbReference>
<comment type="similarity">
    <text evidence="1">Belongs to the BolA/IbaG family.</text>
</comment>
<dbReference type="InterPro" id="IPR036065">
    <property type="entry name" value="BolA-like_sf"/>
</dbReference>
<accession>A0ABV7KX45</accession>
<dbReference type="SUPFAM" id="SSF82657">
    <property type="entry name" value="BolA-like"/>
    <property type="match status" value="1"/>
</dbReference>
<reference evidence="3" key="1">
    <citation type="journal article" date="2019" name="Int. J. Syst. Evol. Microbiol.">
        <title>The Global Catalogue of Microorganisms (GCM) 10K type strain sequencing project: providing services to taxonomists for standard genome sequencing and annotation.</title>
        <authorList>
            <consortium name="The Broad Institute Genomics Platform"/>
            <consortium name="The Broad Institute Genome Sequencing Center for Infectious Disease"/>
            <person name="Wu L."/>
            <person name="Ma J."/>
        </authorList>
    </citation>
    <scope>NUCLEOTIDE SEQUENCE [LARGE SCALE GENOMIC DNA]</scope>
    <source>
        <strain evidence="3">KCTC 42964</strain>
    </source>
</reference>
<evidence type="ECO:0000313" key="3">
    <source>
        <dbReference type="Proteomes" id="UP001595528"/>
    </source>
</evidence>
<comment type="caution">
    <text evidence="2">The sequence shown here is derived from an EMBL/GenBank/DDBJ whole genome shotgun (WGS) entry which is preliminary data.</text>
</comment>
<dbReference type="PANTHER" id="PTHR46230">
    <property type="match status" value="1"/>
</dbReference>
<dbReference type="PANTHER" id="PTHR46230:SF7">
    <property type="entry name" value="BOLA-LIKE PROTEIN 1"/>
    <property type="match status" value="1"/>
</dbReference>
<dbReference type="RefSeq" id="WP_379899133.1">
    <property type="nucleotide sequence ID" value="NZ_JBHRTR010000019.1"/>
</dbReference>
<dbReference type="Gene3D" id="3.30.300.90">
    <property type="entry name" value="BolA-like"/>
    <property type="match status" value="1"/>
</dbReference>
<dbReference type="InterPro" id="IPR002634">
    <property type="entry name" value="BolA"/>
</dbReference>
<protein>
    <submittedName>
        <fullName evidence="2">BolA family protein</fullName>
    </submittedName>
</protein>
<dbReference type="PIRSF" id="PIRSF003113">
    <property type="entry name" value="BolA"/>
    <property type="match status" value="1"/>
</dbReference>
<evidence type="ECO:0000313" key="2">
    <source>
        <dbReference type="EMBL" id="MFC3226973.1"/>
    </source>
</evidence>
<keyword evidence="3" id="KW-1185">Reference proteome</keyword>
<proteinExistence type="inferred from homology"/>
<dbReference type="Proteomes" id="UP001595528">
    <property type="component" value="Unassembled WGS sequence"/>
</dbReference>
<evidence type="ECO:0000256" key="1">
    <source>
        <dbReference type="RuleBase" id="RU003860"/>
    </source>
</evidence>
<sequence>MNVAKRIEEKLRRAFAPQHLEVIDESAAHAGHAGVAEMGEGARETHFQVQIVSDAFEGKSRLDRQRSVNAVLAEELSGPVHALSIRARAPAEVGH</sequence>